<dbReference type="CDD" id="cd06170">
    <property type="entry name" value="LuxR_C_like"/>
    <property type="match status" value="1"/>
</dbReference>
<keyword evidence="2" id="KW-0238">DNA-binding</keyword>
<accession>A0ABU0BPW8</accession>
<dbReference type="Pfam" id="PF00196">
    <property type="entry name" value="GerE"/>
    <property type="match status" value="1"/>
</dbReference>
<sequence length="364" mass="39732">MILDKPALIDRIYEAAVIPELWSDVCDSLAAAVDGYSTCIWSIDSNQSARWVSSPHIQDALEKYSRSELRFENVRPGRSIQMFPMSFARDIDVMTAKEIEDDAIYNAFLRPLGVGWSMGSVLPEPSGHTLIFDFMRRTDLGPFEPRHLDFVNSLKGDLARATLISSRMVFQQARSIASALSLVGLPAAVLGDEQQVLAMNDEMEALAPRIRTGAGDRISIDQPQANRLLQRSFELLSVPESPRVQSLPLAATAEEPALVLHVLPVRRNARDIFSRSMAVLMATPVGGAGLPDIGVLAGLFDLTPGEARVARELAKGASIEAVAAILNLSIETVRTYLKRIFLKTGTRRQPELASLLSGLGRVAA</sequence>
<evidence type="ECO:0000259" key="1">
    <source>
        <dbReference type="PROSITE" id="PS50043"/>
    </source>
</evidence>
<dbReference type="GO" id="GO:0003677">
    <property type="term" value="F:DNA binding"/>
    <property type="evidence" value="ECO:0007669"/>
    <property type="project" value="UniProtKB-KW"/>
</dbReference>
<keyword evidence="3" id="KW-1185">Reference proteome</keyword>
<name>A0ABU0BPW8_9HYPH</name>
<dbReference type="EMBL" id="JAUSVF010000001">
    <property type="protein sequence ID" value="MDQ0319794.1"/>
    <property type="molecule type" value="Genomic_DNA"/>
</dbReference>
<dbReference type="PROSITE" id="PS50043">
    <property type="entry name" value="HTH_LUXR_2"/>
    <property type="match status" value="1"/>
</dbReference>
<dbReference type="SMART" id="SM00421">
    <property type="entry name" value="HTH_LUXR"/>
    <property type="match status" value="1"/>
</dbReference>
<proteinExistence type="predicted"/>
<evidence type="ECO:0000313" key="3">
    <source>
        <dbReference type="Proteomes" id="UP001230207"/>
    </source>
</evidence>
<dbReference type="InterPro" id="IPR036388">
    <property type="entry name" value="WH-like_DNA-bd_sf"/>
</dbReference>
<reference evidence="2 3" key="1">
    <citation type="submission" date="2023-07" db="EMBL/GenBank/DDBJ databases">
        <title>Genomic Encyclopedia of Type Strains, Phase IV (KMG-IV): sequencing the most valuable type-strain genomes for metagenomic binning, comparative biology and taxonomic classification.</title>
        <authorList>
            <person name="Goeker M."/>
        </authorList>
    </citation>
    <scope>NUCLEOTIDE SEQUENCE [LARGE SCALE GENOMIC DNA]</scope>
    <source>
        <strain evidence="2 3">DSM 1112</strain>
    </source>
</reference>
<dbReference type="SUPFAM" id="SSF46894">
    <property type="entry name" value="C-terminal effector domain of the bipartite response regulators"/>
    <property type="match status" value="1"/>
</dbReference>
<protein>
    <submittedName>
        <fullName evidence="2">DNA-binding CsgD family transcriptional regulator</fullName>
    </submittedName>
</protein>
<gene>
    <name evidence="2" type="ORF">QO002_001932</name>
</gene>
<dbReference type="InterPro" id="IPR000792">
    <property type="entry name" value="Tscrpt_reg_LuxR_C"/>
</dbReference>
<feature type="domain" description="HTH luxR-type" evidence="1">
    <location>
        <begin position="295"/>
        <end position="360"/>
    </location>
</feature>
<dbReference type="Gene3D" id="1.10.10.10">
    <property type="entry name" value="Winged helix-like DNA-binding domain superfamily/Winged helix DNA-binding domain"/>
    <property type="match status" value="1"/>
</dbReference>
<dbReference type="InterPro" id="IPR016032">
    <property type="entry name" value="Sig_transdc_resp-reg_C-effctor"/>
</dbReference>
<comment type="caution">
    <text evidence="2">The sequence shown here is derived from an EMBL/GenBank/DDBJ whole genome shotgun (WGS) entry which is preliminary data.</text>
</comment>
<evidence type="ECO:0000313" key="2">
    <source>
        <dbReference type="EMBL" id="MDQ0319794.1"/>
    </source>
</evidence>
<organism evidence="2 3">
    <name type="scientific">Pararhizobium capsulatum DSM 1112</name>
    <dbReference type="NCBI Taxonomy" id="1121113"/>
    <lineage>
        <taxon>Bacteria</taxon>
        <taxon>Pseudomonadati</taxon>
        <taxon>Pseudomonadota</taxon>
        <taxon>Alphaproteobacteria</taxon>
        <taxon>Hyphomicrobiales</taxon>
        <taxon>Rhizobiaceae</taxon>
        <taxon>Rhizobium/Agrobacterium group</taxon>
        <taxon>Pararhizobium</taxon>
    </lineage>
</organism>
<dbReference type="RefSeq" id="WP_307228976.1">
    <property type="nucleotide sequence ID" value="NZ_JAUSVF010000001.1"/>
</dbReference>
<dbReference type="Proteomes" id="UP001230207">
    <property type="component" value="Unassembled WGS sequence"/>
</dbReference>
<dbReference type="PRINTS" id="PR00038">
    <property type="entry name" value="HTHLUXR"/>
</dbReference>